<dbReference type="SUPFAM" id="SSF52540">
    <property type="entry name" value="P-loop containing nucleoside triphosphate hydrolases"/>
    <property type="match status" value="1"/>
</dbReference>
<dbReference type="Pfam" id="PF23397">
    <property type="entry name" value="DUF7104"/>
    <property type="match status" value="23"/>
</dbReference>
<dbReference type="Pfam" id="PF24883">
    <property type="entry name" value="NPHP3_N"/>
    <property type="match status" value="1"/>
</dbReference>
<dbReference type="Gene3D" id="3.40.50.300">
    <property type="entry name" value="P-loop containing nucleotide triphosphate hydrolases"/>
    <property type="match status" value="1"/>
</dbReference>
<dbReference type="VEuPathDB" id="FungiDB:sscle_06g054900"/>
<protein>
    <recommendedName>
        <fullName evidence="3">Nephrocystin 3-like N-terminal domain-containing protein</fullName>
    </recommendedName>
</protein>
<evidence type="ECO:0000313" key="4">
    <source>
        <dbReference type="EMBL" id="APA10720.1"/>
    </source>
</evidence>
<keyword evidence="1" id="KW-0677">Repeat</keyword>
<feature type="domain" description="Nephrocystin 3-like N-terminal" evidence="3">
    <location>
        <begin position="434"/>
        <end position="606"/>
    </location>
</feature>
<accession>A0A1D9Q6Y2</accession>
<dbReference type="InterPro" id="IPR027417">
    <property type="entry name" value="P-loop_NTPase"/>
</dbReference>
<dbReference type="OrthoDB" id="7464126at2759"/>
<evidence type="ECO:0000256" key="2">
    <source>
        <dbReference type="SAM" id="MobiDB-lite"/>
    </source>
</evidence>
<reference evidence="5" key="1">
    <citation type="journal article" date="2017" name="Genome Biol. Evol.">
        <title>The complete genome sequence of the phytopathogenic fungus Sclerotinia sclerotiorum reveals insights into the genome architecture of broad host range pathogens.</title>
        <authorList>
            <person name="Derbyshire M."/>
            <person name="Denton-Giles M."/>
            <person name="Hegedus D."/>
            <person name="Seifbarghy S."/>
            <person name="Rollins J."/>
            <person name="van Kan J."/>
            <person name="Seidl M.F."/>
            <person name="Faino L."/>
            <person name="Mbengue M."/>
            <person name="Navaud O."/>
            <person name="Raffaele S."/>
            <person name="Hammond-Kosack K."/>
            <person name="Heard S."/>
            <person name="Oliver R."/>
        </authorList>
    </citation>
    <scope>NUCLEOTIDE SEQUENCE [LARGE SCALE GENOMIC DNA]</scope>
    <source>
        <strain evidence="5">ATCC 18683 / 1980 / Ss-1</strain>
    </source>
</reference>
<evidence type="ECO:0000313" key="5">
    <source>
        <dbReference type="Proteomes" id="UP000177798"/>
    </source>
</evidence>
<gene>
    <name evidence="4" type="ORF">sscle_06g054900</name>
</gene>
<dbReference type="Gene3D" id="1.20.5.340">
    <property type="match status" value="11"/>
</dbReference>
<feature type="compositionally biased region" description="Basic and acidic residues" evidence="2">
    <location>
        <begin position="9"/>
        <end position="20"/>
    </location>
</feature>
<name>A0A1D9Q6Y2_SCLS1</name>
<proteinExistence type="predicted"/>
<sequence>MASTAKTTKNKEVSEAKETTKINPRPKKLKCFRIQGIPIGKTKESLEKELRDSLPMYKSDCYLTLANSSSSKSMATLNSFENPGKFLPTYYTVDDNFLGITPLFEGDNASVDIISIPGLGSHPIGSFKGKDGLWIREFLPEDLPSARILAYGYDTSILDRNAKLSISDLAKAFLSSIRAFRSATKTSQRPIIFVAHSLGGLLVKEALYIALMGSENPENRDFFKSSYGLMFFGVPNLGLNNKSLMQIVAGGLNEQMIKDLQVNDEDHEPTQFLSTIKQKFKQCCREGQFQIRSYYELRETQMVRKLDNGLLVKDGPLCYMVSKNSACQIGFNDNFCYEEGLLRDHSDLVKFSNQYDDDYKRVLDSLKGLVDKAPNIAEARFASIKNLSADEKCHWDDLNDPPYTSFKESNKVQTAVKGTLQWLIDDQTLPDENCTDGLQAKDFIKWRDSEKSNFLLVIGTPGQGKSVLSNFVVDHLKDRIDQQSSNSKIIYYFCNIKNEERFRTASAIFRSLIVQLCEDQRLYQRLPQNLKDTSKKFATESFAKLGNIFHDMITKNPYDRVYCIIDGLDVYSTDIEDLLQYLDKHFALEERNINRKPLFQLFCTSRPEWVTSIKFSHKKILRASTDDLTLFINFELSLFEEEDGFRDDMKKIITKAAQAEEKRTFLWISIVLRELRKIPSPSIDEIENKIKQIPLELDALYKNLVQKLLTTPKYGVILAWITYAVRPLHFRELEDALAVSMTKGARSLKDCEKKRIVLNSKVIQTNLGSLIDVIGPNPFLIHQTLRDFLKRSGILEKAEILDQFKRPGILLANTCISYLHFEDIVESRTGDEDDFLSYAANYWYEHIDTLEEAQDNIEQLESVLNAKGQALWVSRNKNHNLLHKTIPISIWTIAILIDKEWLAKVVTSTIPNRLTEELGDSYIVPAAKSSINVFRELLNWPYSERVLITEEVVKAAAGNLWSGKEVMMLLLDKRGADVVITEEVVKAAAENWESGTKVMMLLLEKRGADMVITEKMVKIIAGQCEKEVMMLLLEKRGADVIITEEVVKAAAWNEESGKEVMMLLLEKRGADMVITEEIVEIIAGQCEKEVMMLLLEKRGADMVITEEIVEIIAGRYEKEVMIFLLDKRGVDVVITEEVVKAAAGNFWSGKEVMMLLLEKRGADVVITEEVVKAAAGNKYSGEKVMMLLFEKRGADMVITEKMVKIIAGQCEKELMMLLFEKRGADMVITEEIVEIIAGRYEKEVMMLLLEKRGADVVITEEVVKAAAGNRDSGKEVMMLLLEKRGVDVVITEEVVKAAAENWKSGTKVMMLLFEKRGADMVITEKMVKIIAGQCEKELMMLLLEKRGADMVITEEIVEIIAGQCEKEVMMLLLEKRGADVVITEEVMKAAAGNWSGKEVMMLLLEKRGADMVITEEIVEIIAGRYEKEVMIFLLDKRGVDVVITEEVVKAAAGNFWSGKEVMMLLLEKRGADVVITEEVVKAAAGNKYSGEKVMMLLFEKRGADVVITEEVMKAAAGNLESGKEVMMLLLEKRGADMVITEEIVEIIAGRYEKEVMIFLLDKRGVDVVITEEVVKAAAGNKYSGEKVMMLLLEKRGADVVITEEVVKAAAGNKYSGEKVMMLLLEKRGADVVITEEVVKAAAGNKYSGEKVMMLLLDK</sequence>
<dbReference type="InterPro" id="IPR056884">
    <property type="entry name" value="NPHP3-like_N"/>
</dbReference>
<feature type="region of interest" description="Disordered" evidence="2">
    <location>
        <begin position="1"/>
        <end position="21"/>
    </location>
</feature>
<dbReference type="Gene3D" id="3.40.50.1820">
    <property type="entry name" value="alpha/beta hydrolase"/>
    <property type="match status" value="1"/>
</dbReference>
<dbReference type="PANTHER" id="PTHR10039:SF14">
    <property type="entry name" value="NACHT DOMAIN-CONTAINING PROTEIN"/>
    <property type="match status" value="1"/>
</dbReference>
<evidence type="ECO:0000259" key="3">
    <source>
        <dbReference type="Pfam" id="PF24883"/>
    </source>
</evidence>
<dbReference type="SUPFAM" id="SSF53474">
    <property type="entry name" value="alpha/beta-Hydrolases"/>
    <property type="match status" value="1"/>
</dbReference>
<dbReference type="InterPro" id="IPR055530">
    <property type="entry name" value="DUF7104"/>
</dbReference>
<evidence type="ECO:0000256" key="1">
    <source>
        <dbReference type="ARBA" id="ARBA00022737"/>
    </source>
</evidence>
<dbReference type="EMBL" id="CP017819">
    <property type="protein sequence ID" value="APA10720.1"/>
    <property type="molecule type" value="Genomic_DNA"/>
</dbReference>
<organism evidence="4 5">
    <name type="scientific">Sclerotinia sclerotiorum (strain ATCC 18683 / 1980 / Ss-1)</name>
    <name type="common">White mold</name>
    <name type="synonym">Whetzelinia sclerotiorum</name>
    <dbReference type="NCBI Taxonomy" id="665079"/>
    <lineage>
        <taxon>Eukaryota</taxon>
        <taxon>Fungi</taxon>
        <taxon>Dikarya</taxon>
        <taxon>Ascomycota</taxon>
        <taxon>Pezizomycotina</taxon>
        <taxon>Leotiomycetes</taxon>
        <taxon>Helotiales</taxon>
        <taxon>Sclerotiniaceae</taxon>
        <taxon>Sclerotinia</taxon>
    </lineage>
</organism>
<dbReference type="PANTHER" id="PTHR10039">
    <property type="entry name" value="AMELOGENIN"/>
    <property type="match status" value="1"/>
</dbReference>
<dbReference type="Proteomes" id="UP000177798">
    <property type="component" value="Chromosome 6"/>
</dbReference>
<dbReference type="InterPro" id="IPR029058">
    <property type="entry name" value="AB_hydrolase_fold"/>
</dbReference>